<evidence type="ECO:0000256" key="1">
    <source>
        <dbReference type="ARBA" id="ARBA00022676"/>
    </source>
</evidence>
<evidence type="ECO:0000313" key="6">
    <source>
        <dbReference type="Proteomes" id="UP000006069"/>
    </source>
</evidence>
<dbReference type="InParanoid" id="K0YJH3"/>
<organism evidence="5 6">
    <name type="scientific">Slackia piriformis YIT 12062</name>
    <dbReference type="NCBI Taxonomy" id="742818"/>
    <lineage>
        <taxon>Bacteria</taxon>
        <taxon>Bacillati</taxon>
        <taxon>Actinomycetota</taxon>
        <taxon>Coriobacteriia</taxon>
        <taxon>Eggerthellales</taxon>
        <taxon>Eggerthellaceae</taxon>
        <taxon>Slackia</taxon>
    </lineage>
</organism>
<dbReference type="EMBL" id="ADMD01000007">
    <property type="protein sequence ID" value="EJZ83393.1"/>
    <property type="molecule type" value="Genomic_DNA"/>
</dbReference>
<feature type="domain" description="Glycosyltransferase subfamily 4-like N-terminal" evidence="4">
    <location>
        <begin position="18"/>
        <end position="195"/>
    </location>
</feature>
<dbReference type="Proteomes" id="UP000006069">
    <property type="component" value="Unassembled WGS sequence"/>
</dbReference>
<keyword evidence="1" id="KW-0328">Glycosyltransferase</keyword>
<dbReference type="Pfam" id="PF00534">
    <property type="entry name" value="Glycos_transf_1"/>
    <property type="match status" value="1"/>
</dbReference>
<dbReference type="SUPFAM" id="SSF53756">
    <property type="entry name" value="UDP-Glycosyltransferase/glycogen phosphorylase"/>
    <property type="match status" value="1"/>
</dbReference>
<evidence type="ECO:0000259" key="3">
    <source>
        <dbReference type="Pfam" id="PF00534"/>
    </source>
</evidence>
<protein>
    <recommendedName>
        <fullName evidence="7">Glycosyl transferase family 1 domain-containing protein</fullName>
    </recommendedName>
</protein>
<proteinExistence type="predicted"/>
<dbReference type="PATRIC" id="fig|742818.3.peg.950"/>
<dbReference type="HOGENOM" id="CLU_009583_0_0_11"/>
<dbReference type="GO" id="GO:0016757">
    <property type="term" value="F:glycosyltransferase activity"/>
    <property type="evidence" value="ECO:0007669"/>
    <property type="project" value="UniProtKB-KW"/>
</dbReference>
<dbReference type="PANTHER" id="PTHR12526:SF630">
    <property type="entry name" value="GLYCOSYLTRANSFERASE"/>
    <property type="match status" value="1"/>
</dbReference>
<keyword evidence="2" id="KW-0808">Transferase</keyword>
<accession>K0YJH3</accession>
<dbReference type="RefSeq" id="WP_009139112.1">
    <property type="nucleotide sequence ID" value="NZ_JH815198.1"/>
</dbReference>
<reference evidence="5 6" key="1">
    <citation type="submission" date="2012-08" db="EMBL/GenBank/DDBJ databases">
        <title>The Genome Sequence of Slackia piriformis YIT 12062.</title>
        <authorList>
            <consortium name="The Broad Institute Genome Sequencing Platform"/>
            <person name="Earl A."/>
            <person name="Ward D."/>
            <person name="Feldgarden M."/>
            <person name="Gevers D."/>
            <person name="Morotomi M."/>
            <person name="Walker B."/>
            <person name="Young S.K."/>
            <person name="Zeng Q."/>
            <person name="Gargeya S."/>
            <person name="Fitzgerald M."/>
            <person name="Haas B."/>
            <person name="Abouelleil A."/>
            <person name="Alvarado L."/>
            <person name="Arachchi H.M."/>
            <person name="Berlin A.M."/>
            <person name="Chapman S.B."/>
            <person name="Goldberg J."/>
            <person name="Griggs A."/>
            <person name="Gujja S."/>
            <person name="Hansen M."/>
            <person name="Howarth C."/>
            <person name="Imamovic A."/>
            <person name="Larimer J."/>
            <person name="McCowen C."/>
            <person name="Montmayeur A."/>
            <person name="Murphy C."/>
            <person name="Neiman D."/>
            <person name="Pearson M."/>
            <person name="Priest M."/>
            <person name="Roberts A."/>
            <person name="Saif S."/>
            <person name="Shea T."/>
            <person name="Sisk P."/>
            <person name="Sykes S."/>
            <person name="Wortman J."/>
            <person name="Nusbaum C."/>
            <person name="Birren B."/>
        </authorList>
    </citation>
    <scope>NUCLEOTIDE SEQUENCE [LARGE SCALE GENOMIC DNA]</scope>
    <source>
        <strain evidence="5 6">YIT 12062</strain>
    </source>
</reference>
<evidence type="ECO:0000313" key="5">
    <source>
        <dbReference type="EMBL" id="EJZ83393.1"/>
    </source>
</evidence>
<dbReference type="InterPro" id="IPR028098">
    <property type="entry name" value="Glyco_trans_4-like_N"/>
</dbReference>
<dbReference type="CDD" id="cd03811">
    <property type="entry name" value="GT4_GT28_WabH-like"/>
    <property type="match status" value="1"/>
</dbReference>
<sequence length="386" mass="43027">MAGKKRLMFLIGSLEPAGAERVLVDSVKALRDFYDIEVVVVYEFLDNPNSLVSEMRSMVPVRSLIRYKRKGSFLERLPYRVGSRIKLELFNRVNPKYLYKVLFGRTNFDIEVAFLEGWPTRLLSGSPEGKAKTIAWVHTDMILNPWSLEHYSGEEEERRAYERFDKVLAVSSDVAGSIEKKYGIEAEFVQNIIDDASVRTKAEGDFSFDEDGGVHIVTVGRLTQVKGYDRLVRVAAKLKEEGARFCIHMVGGGAMEDELRQLVGDLGLQGYVVFEGYQKNPYPYIKAADLLVCSSYAEGFSGVVVEAIILGTPVLTTRCAGMVDILGTDDLCGVIVDNSEEGLRDGLSSLLNDPERLARYRDGAAKRGSDFSTAALAEKTMRVLEE</sequence>
<evidence type="ECO:0000259" key="4">
    <source>
        <dbReference type="Pfam" id="PF13439"/>
    </source>
</evidence>
<dbReference type="Gene3D" id="3.40.50.2000">
    <property type="entry name" value="Glycogen Phosphorylase B"/>
    <property type="match status" value="2"/>
</dbReference>
<comment type="caution">
    <text evidence="5">The sequence shown here is derived from an EMBL/GenBank/DDBJ whole genome shotgun (WGS) entry which is preliminary data.</text>
</comment>
<dbReference type="AlphaFoldDB" id="K0YJH3"/>
<keyword evidence="6" id="KW-1185">Reference proteome</keyword>
<feature type="domain" description="Glycosyl transferase family 1" evidence="3">
    <location>
        <begin position="215"/>
        <end position="366"/>
    </location>
</feature>
<dbReference type="InterPro" id="IPR001296">
    <property type="entry name" value="Glyco_trans_1"/>
</dbReference>
<dbReference type="eggNOG" id="COG0438">
    <property type="taxonomic scope" value="Bacteria"/>
</dbReference>
<dbReference type="PANTHER" id="PTHR12526">
    <property type="entry name" value="GLYCOSYLTRANSFERASE"/>
    <property type="match status" value="1"/>
</dbReference>
<evidence type="ECO:0000256" key="2">
    <source>
        <dbReference type="ARBA" id="ARBA00022679"/>
    </source>
</evidence>
<gene>
    <name evidence="5" type="ORF">HMPREF9451_00898</name>
</gene>
<evidence type="ECO:0008006" key="7">
    <source>
        <dbReference type="Google" id="ProtNLM"/>
    </source>
</evidence>
<dbReference type="Pfam" id="PF13439">
    <property type="entry name" value="Glyco_transf_4"/>
    <property type="match status" value="1"/>
</dbReference>
<name>K0YJH3_9ACTN</name>
<dbReference type="OrthoDB" id="570545at2"/>